<dbReference type="InterPro" id="IPR015500">
    <property type="entry name" value="Peptidase_S8_subtilisin-rel"/>
</dbReference>
<evidence type="ECO:0000256" key="5">
    <source>
        <dbReference type="ARBA" id="ARBA00022729"/>
    </source>
</evidence>
<dbReference type="InterPro" id="IPR000209">
    <property type="entry name" value="Peptidase_S8/S53_dom"/>
</dbReference>
<dbReference type="Gene3D" id="3.50.30.30">
    <property type="match status" value="1"/>
</dbReference>
<evidence type="ECO:0000256" key="2">
    <source>
        <dbReference type="ARBA" id="ARBA00022512"/>
    </source>
</evidence>
<name>A0A1H5IJN7_9ACTN</name>
<feature type="signal peptide" evidence="12">
    <location>
        <begin position="1"/>
        <end position="28"/>
    </location>
</feature>
<feature type="active site" description="Charge relay system" evidence="8 9">
    <location>
        <position position="251"/>
    </location>
</feature>
<dbReference type="EMBL" id="FNUC01000003">
    <property type="protein sequence ID" value="SEE40422.1"/>
    <property type="molecule type" value="Genomic_DNA"/>
</dbReference>
<dbReference type="PROSITE" id="PS00138">
    <property type="entry name" value="SUBTILASE_SER"/>
    <property type="match status" value="1"/>
</dbReference>
<dbReference type="PROSITE" id="PS51892">
    <property type="entry name" value="SUBTILASE"/>
    <property type="match status" value="1"/>
</dbReference>
<evidence type="ECO:0000256" key="6">
    <source>
        <dbReference type="ARBA" id="ARBA00022801"/>
    </source>
</evidence>
<dbReference type="Pfam" id="PF02225">
    <property type="entry name" value="PA"/>
    <property type="match status" value="1"/>
</dbReference>
<keyword evidence="7 9" id="KW-0720">Serine protease</keyword>
<dbReference type="InterPro" id="IPR023827">
    <property type="entry name" value="Peptidase_S8_Asp-AS"/>
</dbReference>
<evidence type="ECO:0000313" key="18">
    <source>
        <dbReference type="Proteomes" id="UP000181980"/>
    </source>
</evidence>
<evidence type="ECO:0000256" key="4">
    <source>
        <dbReference type="ARBA" id="ARBA00022670"/>
    </source>
</evidence>
<evidence type="ECO:0000259" key="13">
    <source>
        <dbReference type="Pfam" id="PF00082"/>
    </source>
</evidence>
<dbReference type="InterPro" id="IPR046450">
    <property type="entry name" value="PA_dom_sf"/>
</dbReference>
<evidence type="ECO:0000256" key="1">
    <source>
        <dbReference type="ARBA" id="ARBA00011073"/>
    </source>
</evidence>
<dbReference type="Pfam" id="PF06280">
    <property type="entry name" value="fn3_5"/>
    <property type="match status" value="1"/>
</dbReference>
<keyword evidence="18" id="KW-1185">Reference proteome</keyword>
<dbReference type="Pfam" id="PF05922">
    <property type="entry name" value="Inhibitor_I9"/>
    <property type="match status" value="1"/>
</dbReference>
<keyword evidence="6 9" id="KW-0378">Hydrolase</keyword>
<dbReference type="SUPFAM" id="SSF52743">
    <property type="entry name" value="Subtilisin-like"/>
    <property type="match status" value="1"/>
</dbReference>
<proteinExistence type="inferred from homology"/>
<comment type="similarity">
    <text evidence="1 9 10">Belongs to the peptidase S8 family.</text>
</comment>
<evidence type="ECO:0000256" key="3">
    <source>
        <dbReference type="ARBA" id="ARBA00022525"/>
    </source>
</evidence>
<evidence type="ECO:0000259" key="14">
    <source>
        <dbReference type="Pfam" id="PF02225"/>
    </source>
</evidence>
<reference evidence="18" key="1">
    <citation type="submission" date="2016-10" db="EMBL/GenBank/DDBJ databases">
        <authorList>
            <person name="Varghese N."/>
            <person name="Submissions S."/>
        </authorList>
    </citation>
    <scope>NUCLEOTIDE SEQUENCE [LARGE SCALE GENOMIC DNA]</scope>
    <source>
        <strain evidence="18">DSM 45237</strain>
    </source>
</reference>
<dbReference type="RefSeq" id="WP_069113222.1">
    <property type="nucleotide sequence ID" value="NZ_FNUC01000003.1"/>
</dbReference>
<dbReference type="STRING" id="561176.SAMN04488561_1222"/>
<dbReference type="InterPro" id="IPR010259">
    <property type="entry name" value="S8pro/Inhibitor_I9"/>
</dbReference>
<dbReference type="GO" id="GO:0004252">
    <property type="term" value="F:serine-type endopeptidase activity"/>
    <property type="evidence" value="ECO:0007669"/>
    <property type="project" value="UniProtKB-UniRule"/>
</dbReference>
<evidence type="ECO:0000259" key="16">
    <source>
        <dbReference type="Pfam" id="PF06280"/>
    </source>
</evidence>
<evidence type="ECO:0000256" key="9">
    <source>
        <dbReference type="PROSITE-ProRule" id="PRU01240"/>
    </source>
</evidence>
<dbReference type="Gene3D" id="3.40.50.200">
    <property type="entry name" value="Peptidase S8/S53 domain"/>
    <property type="match status" value="1"/>
</dbReference>
<gene>
    <name evidence="17" type="ORF">SAMN04488561_1222</name>
</gene>
<dbReference type="SUPFAM" id="SSF52025">
    <property type="entry name" value="PA domain"/>
    <property type="match status" value="1"/>
</dbReference>
<dbReference type="PRINTS" id="PR00723">
    <property type="entry name" value="SUBTILISIN"/>
</dbReference>
<evidence type="ECO:0000256" key="7">
    <source>
        <dbReference type="ARBA" id="ARBA00022825"/>
    </source>
</evidence>
<dbReference type="GO" id="GO:0006508">
    <property type="term" value="P:proteolysis"/>
    <property type="evidence" value="ECO:0007669"/>
    <property type="project" value="UniProtKB-KW"/>
</dbReference>
<dbReference type="PROSITE" id="PS00137">
    <property type="entry name" value="SUBTILASE_HIS"/>
    <property type="match status" value="1"/>
</dbReference>
<dbReference type="PROSITE" id="PS51318">
    <property type="entry name" value="TAT"/>
    <property type="match status" value="1"/>
</dbReference>
<dbReference type="InterPro" id="IPR034187">
    <property type="entry name" value="Peptidases_S8_5"/>
</dbReference>
<dbReference type="Pfam" id="PF00082">
    <property type="entry name" value="Peptidase_S8"/>
    <property type="match status" value="1"/>
</dbReference>
<dbReference type="InterPro" id="IPR006311">
    <property type="entry name" value="TAT_signal"/>
</dbReference>
<sequence length="918" mass="93208">MTRPSRAPGRRAVTRRAGLAATAAVALAAGTLGTVAAGTAAPASDGYLGTLAELAGLPEPSGELTHEPTGAWFVELTAKPVADGGSRATAQRQQDRVLAEADALGADVEVRYTYDRLWNGLSVTASEADISRLAGSAEVAAVYPVVTVDAPDPATSEPAMDSALGMTGADIAQSELGFTGDGLRVGIVDTGIDIDHPDLGGGGTPGETTFPTSRVVAGYDFVGDDYNADDTSAAYQPVPSPDDNPDDCNGHGSHVAGIVGASGDSAAGGVTGVAPEVEFGAYRVFGCGGSTTSDIILAALERAHADDMDVVNMSLGAGFVTWPEYPTATASDALVDDGVVVVASIGNNGTSGTWSAGAPGVGDKVIGVASFDNTEYDARMFTVSPDGREVGYAEASGAPSAPTSGDVPLSRTGTPDSTQDGCTAAGALPDLTGTVALIERGTCPFYEKAHNAQQAGAAAVVLYNNVPGAFAPTVAPPTPADPPITVPVVAVDQETGIELDGRIAAGATTLTWTDQTTTVENSTGGLISSFSSYGMASDLSLKPDLGAPGGLIRSTYPLEGDGYAVISGTSMASPHVAGAVALLLQAHPSLSPEQVRDVLQNSADPADWSLVPGAGYVEPAHRQGAGMLDIDDAILAPVAVAPGKLSLGESEAGPSTQTLTLTNDGDEDVTYELSHADGITTAGAPNNPQFFEGGASVAFSASSVTVPAGSSASVEVTVTAPAEPDLGQYGGWVVLTPAEGEPLRVPFAGFVGDYQQLPVLTDAGFGLPALGDVTACERYVGVNCTMGGEFDLLPEGATFSMTEGDYPVVIAHLEHAAQNVSVQLFHAKADGTAGRPYAGGRLNTVLSEDFVGRSSAATAFNAYTWDGTRPRGNGTDRRVPVPDGRYVLRLTATKPLGDPSNPDHVETWDSPVVIVDRD</sequence>
<dbReference type="InterPro" id="IPR010435">
    <property type="entry name" value="C5a/SBT2-like_Fn3"/>
</dbReference>
<dbReference type="Gene3D" id="2.60.40.1710">
    <property type="entry name" value="Subtilisin-like superfamily"/>
    <property type="match status" value="1"/>
</dbReference>
<protein>
    <submittedName>
        <fullName evidence="17">Serine protease, subtilisin family</fullName>
    </submittedName>
</protein>
<accession>A0A1H5IJN7</accession>
<feature type="region of interest" description="Disordered" evidence="11">
    <location>
        <begin position="390"/>
        <end position="418"/>
    </location>
</feature>
<dbReference type="InterPro" id="IPR022398">
    <property type="entry name" value="Peptidase_S8_His-AS"/>
</dbReference>
<evidence type="ECO:0000256" key="11">
    <source>
        <dbReference type="SAM" id="MobiDB-lite"/>
    </source>
</evidence>
<dbReference type="PANTHER" id="PTHR43806:SF11">
    <property type="entry name" value="CEREVISIN-RELATED"/>
    <property type="match status" value="1"/>
</dbReference>
<feature type="chain" id="PRO_5038423323" evidence="12">
    <location>
        <begin position="29"/>
        <end position="918"/>
    </location>
</feature>
<evidence type="ECO:0000256" key="12">
    <source>
        <dbReference type="SAM" id="SignalP"/>
    </source>
</evidence>
<keyword evidence="4 9" id="KW-0645">Protease</keyword>
<keyword evidence="2" id="KW-0134">Cell wall</keyword>
<evidence type="ECO:0000313" key="17">
    <source>
        <dbReference type="EMBL" id="SEE40422.1"/>
    </source>
</evidence>
<dbReference type="GO" id="GO:0016020">
    <property type="term" value="C:membrane"/>
    <property type="evidence" value="ECO:0007669"/>
    <property type="project" value="InterPro"/>
</dbReference>
<dbReference type="InterPro" id="IPR003137">
    <property type="entry name" value="PA_domain"/>
</dbReference>
<dbReference type="Proteomes" id="UP000181980">
    <property type="component" value="Unassembled WGS sequence"/>
</dbReference>
<feature type="active site" description="Charge relay system" evidence="8 9">
    <location>
        <position position="570"/>
    </location>
</feature>
<keyword evidence="3" id="KW-0964">Secreted</keyword>
<feature type="domain" description="Peptidase S8/S53" evidence="13">
    <location>
        <begin position="180"/>
        <end position="626"/>
    </location>
</feature>
<dbReference type="PANTHER" id="PTHR43806">
    <property type="entry name" value="PEPTIDASE S8"/>
    <property type="match status" value="1"/>
</dbReference>
<dbReference type="CDD" id="cd07489">
    <property type="entry name" value="Peptidases_S8_5"/>
    <property type="match status" value="1"/>
</dbReference>
<feature type="active site" description="Charge relay system" evidence="8 9">
    <location>
        <position position="189"/>
    </location>
</feature>
<dbReference type="AlphaFoldDB" id="A0A1H5IJN7"/>
<dbReference type="InterPro" id="IPR023828">
    <property type="entry name" value="Peptidase_S8_Ser-AS"/>
</dbReference>
<evidence type="ECO:0000256" key="10">
    <source>
        <dbReference type="RuleBase" id="RU003355"/>
    </source>
</evidence>
<dbReference type="InterPro" id="IPR036852">
    <property type="entry name" value="Peptidase_S8/S53_dom_sf"/>
</dbReference>
<dbReference type="InterPro" id="IPR050131">
    <property type="entry name" value="Peptidase_S8_subtilisin-like"/>
</dbReference>
<evidence type="ECO:0000259" key="15">
    <source>
        <dbReference type="Pfam" id="PF05922"/>
    </source>
</evidence>
<keyword evidence="5 12" id="KW-0732">Signal</keyword>
<organism evidence="17 18">
    <name type="scientific">Jiangella alba</name>
    <dbReference type="NCBI Taxonomy" id="561176"/>
    <lineage>
        <taxon>Bacteria</taxon>
        <taxon>Bacillati</taxon>
        <taxon>Actinomycetota</taxon>
        <taxon>Actinomycetes</taxon>
        <taxon>Jiangellales</taxon>
        <taxon>Jiangellaceae</taxon>
        <taxon>Jiangella</taxon>
    </lineage>
</organism>
<feature type="domain" description="Inhibitor I9" evidence="15">
    <location>
        <begin position="104"/>
        <end position="144"/>
    </location>
</feature>
<feature type="region of interest" description="Disordered" evidence="11">
    <location>
        <begin position="230"/>
        <end position="252"/>
    </location>
</feature>
<evidence type="ECO:0000256" key="8">
    <source>
        <dbReference type="PIRSR" id="PIRSR615500-1"/>
    </source>
</evidence>
<dbReference type="OrthoDB" id="9813435at2"/>
<dbReference type="PROSITE" id="PS00136">
    <property type="entry name" value="SUBTILASE_ASP"/>
    <property type="match status" value="1"/>
</dbReference>
<feature type="domain" description="PA" evidence="14">
    <location>
        <begin position="418"/>
        <end position="498"/>
    </location>
</feature>
<feature type="domain" description="C5a peptidase/Subtilisin-like protease SBT2-like Fn3-like" evidence="16">
    <location>
        <begin position="647"/>
        <end position="747"/>
    </location>
</feature>